<dbReference type="PROSITE" id="PS50110">
    <property type="entry name" value="RESPONSE_REGULATORY"/>
    <property type="match status" value="1"/>
</dbReference>
<reference evidence="7 8" key="1">
    <citation type="submission" date="2020-08" db="EMBL/GenBank/DDBJ databases">
        <title>Genomic Encyclopedia of Type Strains, Phase IV (KMG-IV): sequencing the most valuable type-strain genomes for metagenomic binning, comparative biology and taxonomic classification.</title>
        <authorList>
            <person name="Goeker M."/>
        </authorList>
    </citation>
    <scope>NUCLEOTIDE SEQUENCE [LARGE SCALE GENOMIC DNA]</scope>
    <source>
        <strain evidence="7 8">DSM 29514</strain>
    </source>
</reference>
<accession>A0A7W6LJT7</accession>
<organism evidence="7 8">
    <name type="scientific">Rhizobium rhizoryzae</name>
    <dbReference type="NCBI Taxonomy" id="451876"/>
    <lineage>
        <taxon>Bacteria</taxon>
        <taxon>Pseudomonadati</taxon>
        <taxon>Pseudomonadota</taxon>
        <taxon>Alphaproteobacteria</taxon>
        <taxon>Hyphomicrobiales</taxon>
        <taxon>Rhizobiaceae</taxon>
        <taxon>Rhizobium/Agrobacterium group</taxon>
        <taxon>Rhizobium</taxon>
    </lineage>
</organism>
<proteinExistence type="predicted"/>
<dbReference type="PANTHER" id="PTHR43547:SF2">
    <property type="entry name" value="HYBRID SIGNAL TRANSDUCTION HISTIDINE KINASE C"/>
    <property type="match status" value="1"/>
</dbReference>
<evidence type="ECO:0000256" key="4">
    <source>
        <dbReference type="PROSITE-ProRule" id="PRU00169"/>
    </source>
</evidence>
<evidence type="ECO:0000313" key="7">
    <source>
        <dbReference type="EMBL" id="MBB4145668.1"/>
    </source>
</evidence>
<dbReference type="InterPro" id="IPR005467">
    <property type="entry name" value="His_kinase_dom"/>
</dbReference>
<dbReference type="SUPFAM" id="SSF52172">
    <property type="entry name" value="CheY-like"/>
    <property type="match status" value="1"/>
</dbReference>
<evidence type="ECO:0000313" key="8">
    <source>
        <dbReference type="Proteomes" id="UP000519897"/>
    </source>
</evidence>
<evidence type="ECO:0000259" key="5">
    <source>
        <dbReference type="PROSITE" id="PS50109"/>
    </source>
</evidence>
<dbReference type="InterPro" id="IPR036890">
    <property type="entry name" value="HATPase_C_sf"/>
</dbReference>
<evidence type="ECO:0000259" key="6">
    <source>
        <dbReference type="PROSITE" id="PS50110"/>
    </source>
</evidence>
<protein>
    <recommendedName>
        <fullName evidence="2">histidine kinase</fullName>
        <ecNumber evidence="2">2.7.13.3</ecNumber>
    </recommendedName>
</protein>
<dbReference type="InterPro" id="IPR004358">
    <property type="entry name" value="Sig_transdc_His_kin-like_C"/>
</dbReference>
<dbReference type="PRINTS" id="PR00344">
    <property type="entry name" value="BCTRLSENSOR"/>
</dbReference>
<evidence type="ECO:0000256" key="2">
    <source>
        <dbReference type="ARBA" id="ARBA00012438"/>
    </source>
</evidence>
<dbReference type="PANTHER" id="PTHR43547">
    <property type="entry name" value="TWO-COMPONENT HISTIDINE KINASE"/>
    <property type="match status" value="1"/>
</dbReference>
<dbReference type="GO" id="GO:0000155">
    <property type="term" value="F:phosphorelay sensor kinase activity"/>
    <property type="evidence" value="ECO:0007669"/>
    <property type="project" value="TreeGrafter"/>
</dbReference>
<dbReference type="PROSITE" id="PS50109">
    <property type="entry name" value="HIS_KIN"/>
    <property type="match status" value="1"/>
</dbReference>
<dbReference type="SMART" id="SM00448">
    <property type="entry name" value="REC"/>
    <property type="match status" value="1"/>
</dbReference>
<dbReference type="InterPro" id="IPR001789">
    <property type="entry name" value="Sig_transdc_resp-reg_receiver"/>
</dbReference>
<dbReference type="SUPFAM" id="SSF55874">
    <property type="entry name" value="ATPase domain of HSP90 chaperone/DNA topoisomerase II/histidine kinase"/>
    <property type="match status" value="1"/>
</dbReference>
<evidence type="ECO:0000256" key="3">
    <source>
        <dbReference type="ARBA" id="ARBA00022553"/>
    </source>
</evidence>
<keyword evidence="3 4" id="KW-0597">Phosphoprotein</keyword>
<dbReference type="RefSeq" id="WP_210300893.1">
    <property type="nucleotide sequence ID" value="NZ_CP049251.1"/>
</dbReference>
<feature type="modified residue" description="4-aspartylphosphate" evidence="4">
    <location>
        <position position="134"/>
    </location>
</feature>
<dbReference type="InterPro" id="IPR011006">
    <property type="entry name" value="CheY-like_superfamily"/>
</dbReference>
<dbReference type="Proteomes" id="UP000519897">
    <property type="component" value="Unassembled WGS sequence"/>
</dbReference>
<sequence length="204" mass="21550">MAPETIARAFDPFFTTKPTGQGTGLGLSMVYGFAGQSGGAVRIASELGQGTDVLVYLPRHLGEADVPTEDSGTAEAGPVTANKTVLLVDDEPLIRMVAAELLVEHGYNVLEAEDATSALKIIETGQVLDLLITDVGLPNGMNGRQLADAVRSIRAGLKVLFITGYAENAVLNHGTLDEGMRVVTKPFQMDQFEGIVRDMCSVAS</sequence>
<dbReference type="EC" id="2.7.13.3" evidence="2"/>
<dbReference type="EMBL" id="JACIEC010000010">
    <property type="protein sequence ID" value="MBB4145668.1"/>
    <property type="molecule type" value="Genomic_DNA"/>
</dbReference>
<feature type="domain" description="Response regulatory" evidence="6">
    <location>
        <begin position="84"/>
        <end position="200"/>
    </location>
</feature>
<comment type="caution">
    <text evidence="7">The sequence shown here is derived from an EMBL/GenBank/DDBJ whole genome shotgun (WGS) entry which is preliminary data.</text>
</comment>
<gene>
    <name evidence="7" type="ORF">GGQ72_004233</name>
</gene>
<dbReference type="Pfam" id="PF00072">
    <property type="entry name" value="Response_reg"/>
    <property type="match status" value="1"/>
</dbReference>
<name>A0A7W6LJT7_9HYPH</name>
<keyword evidence="8" id="KW-1185">Reference proteome</keyword>
<dbReference type="InterPro" id="IPR003594">
    <property type="entry name" value="HATPase_dom"/>
</dbReference>
<feature type="domain" description="Histidine kinase" evidence="5">
    <location>
        <begin position="1"/>
        <end position="61"/>
    </location>
</feature>
<dbReference type="Gene3D" id="3.30.565.10">
    <property type="entry name" value="Histidine kinase-like ATPase, C-terminal domain"/>
    <property type="match status" value="1"/>
</dbReference>
<comment type="catalytic activity">
    <reaction evidence="1">
        <text>ATP + protein L-histidine = ADP + protein N-phospho-L-histidine.</text>
        <dbReference type="EC" id="2.7.13.3"/>
    </reaction>
</comment>
<dbReference type="Pfam" id="PF02518">
    <property type="entry name" value="HATPase_c"/>
    <property type="match status" value="1"/>
</dbReference>
<dbReference type="CDD" id="cd18161">
    <property type="entry name" value="REC_hyHK_blue-like"/>
    <property type="match status" value="1"/>
</dbReference>
<dbReference type="Gene3D" id="3.40.50.2300">
    <property type="match status" value="1"/>
</dbReference>
<dbReference type="AlphaFoldDB" id="A0A7W6LJT7"/>
<evidence type="ECO:0000256" key="1">
    <source>
        <dbReference type="ARBA" id="ARBA00000085"/>
    </source>
</evidence>